<dbReference type="Pfam" id="PF04149">
    <property type="entry name" value="DUF397"/>
    <property type="match status" value="1"/>
</dbReference>
<feature type="domain" description="DUF397" evidence="1">
    <location>
        <begin position="7"/>
        <end position="56"/>
    </location>
</feature>
<keyword evidence="3" id="KW-1185">Reference proteome</keyword>
<dbReference type="Proteomes" id="UP000552097">
    <property type="component" value="Unassembled WGS sequence"/>
</dbReference>
<evidence type="ECO:0000259" key="1">
    <source>
        <dbReference type="Pfam" id="PF04149"/>
    </source>
</evidence>
<gene>
    <name evidence="2" type="ORF">F4560_004306</name>
</gene>
<accession>A0A7W9M245</accession>
<dbReference type="EMBL" id="JACHMO010000001">
    <property type="protein sequence ID" value="MBB5804538.1"/>
    <property type="molecule type" value="Genomic_DNA"/>
</dbReference>
<evidence type="ECO:0000313" key="2">
    <source>
        <dbReference type="EMBL" id="MBB5804538.1"/>
    </source>
</evidence>
<protein>
    <recommendedName>
        <fullName evidence="1">DUF397 domain-containing protein</fullName>
    </recommendedName>
</protein>
<dbReference type="AlphaFoldDB" id="A0A7W9M245"/>
<proteinExistence type="predicted"/>
<comment type="caution">
    <text evidence="2">The sequence shown here is derived from an EMBL/GenBank/DDBJ whole genome shotgun (WGS) entry which is preliminary data.</text>
</comment>
<dbReference type="RefSeq" id="WP_184922433.1">
    <property type="nucleotide sequence ID" value="NZ_JACHMO010000001.1"/>
</dbReference>
<reference evidence="2 3" key="1">
    <citation type="submission" date="2020-08" db="EMBL/GenBank/DDBJ databases">
        <title>Sequencing the genomes of 1000 actinobacteria strains.</title>
        <authorList>
            <person name="Klenk H.-P."/>
        </authorList>
    </citation>
    <scope>NUCLEOTIDE SEQUENCE [LARGE SCALE GENOMIC DNA]</scope>
    <source>
        <strain evidence="2 3">DSM 45486</strain>
    </source>
</reference>
<evidence type="ECO:0000313" key="3">
    <source>
        <dbReference type="Proteomes" id="UP000552097"/>
    </source>
</evidence>
<sequence>MIRFGEFRKSSYSGAQNECVEVAVAAGRLGIRDSKNPEGPVLTWPRGTLARLVTAIEERRLAR</sequence>
<dbReference type="InterPro" id="IPR007278">
    <property type="entry name" value="DUF397"/>
</dbReference>
<organism evidence="2 3">
    <name type="scientific">Saccharothrix ecbatanensis</name>
    <dbReference type="NCBI Taxonomy" id="1105145"/>
    <lineage>
        <taxon>Bacteria</taxon>
        <taxon>Bacillati</taxon>
        <taxon>Actinomycetota</taxon>
        <taxon>Actinomycetes</taxon>
        <taxon>Pseudonocardiales</taxon>
        <taxon>Pseudonocardiaceae</taxon>
        <taxon>Saccharothrix</taxon>
    </lineage>
</organism>
<name>A0A7W9M245_9PSEU</name>